<dbReference type="InterPro" id="IPR011990">
    <property type="entry name" value="TPR-like_helical_dom_sf"/>
</dbReference>
<dbReference type="Proteomes" id="UP000078512">
    <property type="component" value="Unassembled WGS sequence"/>
</dbReference>
<proteinExistence type="predicted"/>
<gene>
    <name evidence="1" type="ORF">K457DRAFT_26553</name>
</gene>
<dbReference type="AlphaFoldDB" id="A0A197JBU4"/>
<dbReference type="SUPFAM" id="SSF48452">
    <property type="entry name" value="TPR-like"/>
    <property type="match status" value="1"/>
</dbReference>
<name>A0A197JBU4_9FUNG</name>
<keyword evidence="2" id="KW-1185">Reference proteome</keyword>
<organism evidence="1 2">
    <name type="scientific">Linnemannia elongata AG-77</name>
    <dbReference type="NCBI Taxonomy" id="1314771"/>
    <lineage>
        <taxon>Eukaryota</taxon>
        <taxon>Fungi</taxon>
        <taxon>Fungi incertae sedis</taxon>
        <taxon>Mucoromycota</taxon>
        <taxon>Mortierellomycotina</taxon>
        <taxon>Mortierellomycetes</taxon>
        <taxon>Mortierellales</taxon>
        <taxon>Mortierellaceae</taxon>
        <taxon>Linnemannia</taxon>
    </lineage>
</organism>
<sequence length="201" mass="22908">MSSFKHTILGHNADYYVQKGAGYLKRAEQQHQNKCFSEAQRLRDKAQHTFKIWPSERAEAVNRALAQAWLSYGDCLRDLGELEKTQASYEAAQAFDRPWSDKRLKTLDLPKSNIPQNTASQMMLASTIQTLSPASLSPQKQYFQFNPAVILPDEDISSEPRDIRNTYHLARSLRNMPSTTSELNTLADEILNFLDNVITKT</sequence>
<evidence type="ECO:0000313" key="2">
    <source>
        <dbReference type="Proteomes" id="UP000078512"/>
    </source>
</evidence>
<evidence type="ECO:0000313" key="1">
    <source>
        <dbReference type="EMBL" id="OAQ21976.1"/>
    </source>
</evidence>
<evidence type="ECO:0008006" key="3">
    <source>
        <dbReference type="Google" id="ProtNLM"/>
    </source>
</evidence>
<dbReference type="OrthoDB" id="10662951at2759"/>
<reference evidence="1 2" key="1">
    <citation type="submission" date="2016-05" db="EMBL/GenBank/DDBJ databases">
        <title>Genome sequencing reveals origins of a unique bacterial endosymbiosis in the earliest lineages of terrestrial Fungi.</title>
        <authorList>
            <consortium name="DOE Joint Genome Institute"/>
            <person name="Uehling J."/>
            <person name="Gryganskyi A."/>
            <person name="Hameed K."/>
            <person name="Tschaplinski T."/>
            <person name="Misztal P."/>
            <person name="Wu S."/>
            <person name="Desiro A."/>
            <person name="Vande Pol N."/>
            <person name="Du Z.-Y."/>
            <person name="Zienkiewicz A."/>
            <person name="Zienkiewicz K."/>
            <person name="Morin E."/>
            <person name="Tisserant E."/>
            <person name="Splivallo R."/>
            <person name="Hainaut M."/>
            <person name="Henrissat B."/>
            <person name="Ohm R."/>
            <person name="Kuo A."/>
            <person name="Yan J."/>
            <person name="Lipzen A."/>
            <person name="Nolan M."/>
            <person name="Labutti K."/>
            <person name="Barry K."/>
            <person name="Goldstein A."/>
            <person name="Labbe J."/>
            <person name="Schadt C."/>
            <person name="Tuskan G."/>
            <person name="Grigoriev I."/>
            <person name="Martin F."/>
            <person name="Vilgalys R."/>
            <person name="Bonito G."/>
        </authorList>
    </citation>
    <scope>NUCLEOTIDE SEQUENCE [LARGE SCALE GENOMIC DNA]</scope>
    <source>
        <strain evidence="1 2">AG-77</strain>
    </source>
</reference>
<accession>A0A197JBU4</accession>
<protein>
    <recommendedName>
        <fullName evidence="3">TPR-like protein</fullName>
    </recommendedName>
</protein>
<dbReference type="EMBL" id="KV442354">
    <property type="protein sequence ID" value="OAQ21976.1"/>
    <property type="molecule type" value="Genomic_DNA"/>
</dbReference>